<feature type="domain" description="F-box" evidence="2">
    <location>
        <begin position="96"/>
        <end position="145"/>
    </location>
</feature>
<evidence type="ECO:0000259" key="2">
    <source>
        <dbReference type="PROSITE" id="PS50181"/>
    </source>
</evidence>
<feature type="region of interest" description="Disordered" evidence="1">
    <location>
        <begin position="63"/>
        <end position="94"/>
    </location>
</feature>
<dbReference type="SUPFAM" id="SSF81383">
    <property type="entry name" value="F-box domain"/>
    <property type="match status" value="1"/>
</dbReference>
<dbReference type="InParanoid" id="A0A166AK28"/>
<evidence type="ECO:0000256" key="1">
    <source>
        <dbReference type="SAM" id="MobiDB-lite"/>
    </source>
</evidence>
<sequence>MSAALAVDDVQQDAEDAARVDAMLTLAPPLQPLQSISIDLRRPPTALQTPHQLRNDLKAFMAAAPPARSTRRSSAKVKQLNTRPATQLGHTRPRLPSPLGRLPVEILLEVFAHASIASLVSLADTCSFFRDLLMNGRSKRIWHRARQRAKPTPVPEPPPGWTEHDFARRVFGWAPCEVCGVQTDRVPVSFEPHAKICYSSSCRIAPCEVAHSRILIVNAAWFSTPVVAAIGSST</sequence>
<reference evidence="3 4" key="1">
    <citation type="journal article" date="2016" name="Mol. Biol. Evol.">
        <title>Comparative Genomics of Early-Diverging Mushroom-Forming Fungi Provides Insights into the Origins of Lignocellulose Decay Capabilities.</title>
        <authorList>
            <person name="Nagy L.G."/>
            <person name="Riley R."/>
            <person name="Tritt A."/>
            <person name="Adam C."/>
            <person name="Daum C."/>
            <person name="Floudas D."/>
            <person name="Sun H."/>
            <person name="Yadav J.S."/>
            <person name="Pangilinan J."/>
            <person name="Larsson K.H."/>
            <person name="Matsuura K."/>
            <person name="Barry K."/>
            <person name="Labutti K."/>
            <person name="Kuo R."/>
            <person name="Ohm R.A."/>
            <person name="Bhattacharya S.S."/>
            <person name="Shirouzu T."/>
            <person name="Yoshinaga Y."/>
            <person name="Martin F.M."/>
            <person name="Grigoriev I.V."/>
            <person name="Hibbett D.S."/>
        </authorList>
    </citation>
    <scope>NUCLEOTIDE SEQUENCE [LARGE SCALE GENOMIC DNA]</scope>
    <source>
        <strain evidence="3 4">HHB12029</strain>
    </source>
</reference>
<dbReference type="InterPro" id="IPR036047">
    <property type="entry name" value="F-box-like_dom_sf"/>
</dbReference>
<dbReference type="EMBL" id="KV426004">
    <property type="protein sequence ID" value="KZV92679.1"/>
    <property type="molecule type" value="Genomic_DNA"/>
</dbReference>
<dbReference type="InterPro" id="IPR001810">
    <property type="entry name" value="F-box_dom"/>
</dbReference>
<organism evidence="3 4">
    <name type="scientific">Exidia glandulosa HHB12029</name>
    <dbReference type="NCBI Taxonomy" id="1314781"/>
    <lineage>
        <taxon>Eukaryota</taxon>
        <taxon>Fungi</taxon>
        <taxon>Dikarya</taxon>
        <taxon>Basidiomycota</taxon>
        <taxon>Agaricomycotina</taxon>
        <taxon>Agaricomycetes</taxon>
        <taxon>Auriculariales</taxon>
        <taxon>Exidiaceae</taxon>
        <taxon>Exidia</taxon>
    </lineage>
</organism>
<proteinExistence type="predicted"/>
<evidence type="ECO:0000313" key="4">
    <source>
        <dbReference type="Proteomes" id="UP000077266"/>
    </source>
</evidence>
<evidence type="ECO:0000313" key="3">
    <source>
        <dbReference type="EMBL" id="KZV92679.1"/>
    </source>
</evidence>
<dbReference type="OrthoDB" id="3220023at2759"/>
<keyword evidence="4" id="KW-1185">Reference proteome</keyword>
<dbReference type="AlphaFoldDB" id="A0A166AK28"/>
<feature type="compositionally biased region" description="Polar residues" evidence="1">
    <location>
        <begin position="79"/>
        <end position="89"/>
    </location>
</feature>
<gene>
    <name evidence="3" type="ORF">EXIGLDRAFT_768790</name>
</gene>
<dbReference type="CDD" id="cd09917">
    <property type="entry name" value="F-box_SF"/>
    <property type="match status" value="1"/>
</dbReference>
<dbReference type="Gene3D" id="1.20.1280.50">
    <property type="match status" value="1"/>
</dbReference>
<dbReference type="Pfam" id="PF12937">
    <property type="entry name" value="F-box-like"/>
    <property type="match status" value="1"/>
</dbReference>
<protein>
    <recommendedName>
        <fullName evidence="2">F-box domain-containing protein</fullName>
    </recommendedName>
</protein>
<dbReference type="Proteomes" id="UP000077266">
    <property type="component" value="Unassembled WGS sequence"/>
</dbReference>
<dbReference type="PROSITE" id="PS50181">
    <property type="entry name" value="FBOX"/>
    <property type="match status" value="1"/>
</dbReference>
<accession>A0A166AK28</accession>
<name>A0A166AK28_EXIGL</name>